<organism evidence="2 3">
    <name type="scientific">Albugo candida</name>
    <dbReference type="NCBI Taxonomy" id="65357"/>
    <lineage>
        <taxon>Eukaryota</taxon>
        <taxon>Sar</taxon>
        <taxon>Stramenopiles</taxon>
        <taxon>Oomycota</taxon>
        <taxon>Peronosporomycetes</taxon>
        <taxon>Albuginales</taxon>
        <taxon>Albuginaceae</taxon>
        <taxon>Albugo</taxon>
    </lineage>
</organism>
<protein>
    <submittedName>
        <fullName evidence="2">Uncharacterized protein</fullName>
    </submittedName>
</protein>
<gene>
    <name evidence="2" type="ORF">BN9_044380</name>
</gene>
<dbReference type="Proteomes" id="UP000053237">
    <property type="component" value="Unassembled WGS sequence"/>
</dbReference>
<name>A0A024GAG1_9STRA</name>
<feature type="chain" id="PRO_5001529423" evidence="1">
    <location>
        <begin position="28"/>
        <end position="94"/>
    </location>
</feature>
<comment type="caution">
    <text evidence="2">The sequence shown here is derived from an EMBL/GenBank/DDBJ whole genome shotgun (WGS) entry which is preliminary data.</text>
</comment>
<dbReference type="EMBL" id="CAIX01000053">
    <property type="protein sequence ID" value="CCI43654.1"/>
    <property type="molecule type" value="Genomic_DNA"/>
</dbReference>
<dbReference type="InParanoid" id="A0A024GAG1"/>
<sequence>MPQIKILITLILFHIFLLLTDLTSVTQEHKIFTCIFAVELFKRKNSPQLIIAKRTRIKLLENLGLINSSTKIDKEIIESTDAICSSTNIFEIRV</sequence>
<keyword evidence="1" id="KW-0732">Signal</keyword>
<evidence type="ECO:0000313" key="3">
    <source>
        <dbReference type="Proteomes" id="UP000053237"/>
    </source>
</evidence>
<proteinExistence type="predicted"/>
<evidence type="ECO:0000256" key="1">
    <source>
        <dbReference type="SAM" id="SignalP"/>
    </source>
</evidence>
<reference evidence="2 3" key="1">
    <citation type="submission" date="2012-05" db="EMBL/GenBank/DDBJ databases">
        <title>Recombination and specialization in a pathogen metapopulation.</title>
        <authorList>
            <person name="Gardiner A."/>
            <person name="Kemen E."/>
            <person name="Schultz-Larsen T."/>
            <person name="MacLean D."/>
            <person name="Van Oosterhout C."/>
            <person name="Jones J.D.G."/>
        </authorList>
    </citation>
    <scope>NUCLEOTIDE SEQUENCE [LARGE SCALE GENOMIC DNA]</scope>
    <source>
        <strain evidence="2 3">Ac Nc2</strain>
    </source>
</reference>
<accession>A0A024GAG1</accession>
<dbReference type="AlphaFoldDB" id="A0A024GAG1"/>
<keyword evidence="3" id="KW-1185">Reference proteome</keyword>
<evidence type="ECO:0000313" key="2">
    <source>
        <dbReference type="EMBL" id="CCI43654.1"/>
    </source>
</evidence>
<feature type="signal peptide" evidence="1">
    <location>
        <begin position="1"/>
        <end position="27"/>
    </location>
</feature>